<name>A0A098EAW6_9ZZZZ</name>
<dbReference type="SUPFAM" id="SSF63446">
    <property type="entry name" value="Type I dockerin domain"/>
    <property type="match status" value="1"/>
</dbReference>
<dbReference type="InterPro" id="IPR011635">
    <property type="entry name" value="CARDB"/>
</dbReference>
<reference evidence="3" key="1">
    <citation type="submission" date="2014-09" db="EMBL/GenBank/DDBJ databases">
        <authorList>
            <person name="Probst J Alexander"/>
        </authorList>
    </citation>
    <scope>NUCLEOTIDE SEQUENCE</scope>
</reference>
<dbReference type="Pfam" id="PF07705">
    <property type="entry name" value="CARDB"/>
    <property type="match status" value="1"/>
</dbReference>
<dbReference type="Pfam" id="PF00963">
    <property type="entry name" value="Cohesin"/>
    <property type="match status" value="1"/>
</dbReference>
<dbReference type="InterPro" id="IPR013783">
    <property type="entry name" value="Ig-like_fold"/>
</dbReference>
<dbReference type="InterPro" id="IPR036439">
    <property type="entry name" value="Dockerin_dom_sf"/>
</dbReference>
<proteinExistence type="predicted"/>
<dbReference type="Gene3D" id="2.60.40.10">
    <property type="entry name" value="Immunoglobulins"/>
    <property type="match status" value="1"/>
</dbReference>
<feature type="domain" description="CARDB" evidence="2">
    <location>
        <begin position="25"/>
        <end position="127"/>
    </location>
</feature>
<dbReference type="CDD" id="cd08547">
    <property type="entry name" value="Type_II_cohesin"/>
    <property type="match status" value="1"/>
</dbReference>
<gene>
    <name evidence="3" type="ORF">MSIBF_A3310002</name>
</gene>
<evidence type="ECO:0008006" key="4">
    <source>
        <dbReference type="Google" id="ProtNLM"/>
    </source>
</evidence>
<dbReference type="GO" id="GO:0004553">
    <property type="term" value="F:hydrolase activity, hydrolyzing O-glycosyl compounds"/>
    <property type="evidence" value="ECO:0007669"/>
    <property type="project" value="InterPro"/>
</dbReference>
<organism evidence="3">
    <name type="scientific">groundwater metagenome</name>
    <dbReference type="NCBI Taxonomy" id="717931"/>
    <lineage>
        <taxon>unclassified sequences</taxon>
        <taxon>metagenomes</taxon>
        <taxon>ecological metagenomes</taxon>
    </lineage>
</organism>
<dbReference type="InterPro" id="IPR002105">
    <property type="entry name" value="Dockerin_1_rpt"/>
</dbReference>
<evidence type="ECO:0000313" key="3">
    <source>
        <dbReference type="EMBL" id="CEG13137.1"/>
    </source>
</evidence>
<evidence type="ECO:0000259" key="2">
    <source>
        <dbReference type="Pfam" id="PF07705"/>
    </source>
</evidence>
<feature type="domain" description="Cohesin" evidence="1">
    <location>
        <begin position="307"/>
        <end position="424"/>
    </location>
</feature>
<dbReference type="AlphaFoldDB" id="A0A098EAW6"/>
<dbReference type="CDD" id="cd14254">
    <property type="entry name" value="Dockerin_II"/>
    <property type="match status" value="1"/>
</dbReference>
<dbReference type="SUPFAM" id="SSF49384">
    <property type="entry name" value="Carbohydrate-binding domain"/>
    <property type="match status" value="1"/>
</dbReference>
<dbReference type="InterPro" id="IPR008965">
    <property type="entry name" value="CBM2/CBM3_carb-bd_dom_sf"/>
</dbReference>
<dbReference type="GO" id="GO:0000272">
    <property type="term" value="P:polysaccharide catabolic process"/>
    <property type="evidence" value="ECO:0007669"/>
    <property type="project" value="InterPro"/>
</dbReference>
<accession>A0A098EAW6</accession>
<dbReference type="Gene3D" id="1.10.1330.10">
    <property type="entry name" value="Dockerin domain"/>
    <property type="match status" value="1"/>
</dbReference>
<dbReference type="GO" id="GO:0030246">
    <property type="term" value="F:carbohydrate binding"/>
    <property type="evidence" value="ECO:0007669"/>
    <property type="project" value="InterPro"/>
</dbReference>
<dbReference type="EMBL" id="CCXY01000259">
    <property type="protein sequence ID" value="CEG13137.1"/>
    <property type="molecule type" value="Genomic_DNA"/>
</dbReference>
<protein>
    <recommendedName>
        <fullName evidence="4">Dockerin domain-containing protein</fullName>
    </recommendedName>
</protein>
<dbReference type="Gene3D" id="2.60.40.680">
    <property type="match status" value="1"/>
</dbReference>
<sequence>MMNKKGIILLLGLCCMMLNSVLALPDLVAEIDYYPKNATVGDNVTVVQTIKNIGEINLTHVGILYTTASGKFASARSYPPSGINLSANSEINYTFNFIVKYGKFTVETIADYYNTVDETNETNNNATFIFDFPVIVNTDKKEYKIGEPVNISSIGNNGSGSVYVLRSRGNFVVFKFENRSWKNLITVPNFFAWYGAGFPPSCKNGTVKQVGCCVEYVSIWGCNNIKVNSSWIWDQKYWSYANLTCGNQTYNRWIHIPVEPGQYKIRLYFSAYNDGSCSNVYTETSNFTITDSSILVNPDSTAVFPSTNFTIQINISGNNIYGAQFDLYFNATILEAINVTEENFLKQNCTTTYSTSIINNTIGKIKFADTCTGETGVNGSGVLCNITFKAKSEGSSALNFDSVKVLDSELQQLYVAFTDGTVNVDSALPADANNDHVVDIFDLATVGKAFGSICGDSKYDPKADINKDCEIDIFDLAFVGKNFGKSW</sequence>
<evidence type="ECO:0000259" key="1">
    <source>
        <dbReference type="Pfam" id="PF00963"/>
    </source>
</evidence>
<dbReference type="InterPro" id="IPR002102">
    <property type="entry name" value="Cohesin_dom"/>
</dbReference>
<dbReference type="Pfam" id="PF00404">
    <property type="entry name" value="Dockerin_1"/>
    <property type="match status" value="1"/>
</dbReference>